<feature type="transmembrane region" description="Helical" evidence="1">
    <location>
        <begin position="175"/>
        <end position="199"/>
    </location>
</feature>
<dbReference type="OrthoDB" id="9808870at2"/>
<evidence type="ECO:0000256" key="2">
    <source>
        <dbReference type="SAM" id="SignalP"/>
    </source>
</evidence>
<feature type="transmembrane region" description="Helical" evidence="1">
    <location>
        <begin position="270"/>
        <end position="290"/>
    </location>
</feature>
<keyword evidence="1" id="KW-0812">Transmembrane</keyword>
<keyword evidence="1" id="KW-0472">Membrane</keyword>
<dbReference type="RefSeq" id="WP_053234531.1">
    <property type="nucleotide sequence ID" value="NZ_CP011125.1"/>
</dbReference>
<dbReference type="AlphaFoldDB" id="A0A0F6SFN4"/>
<keyword evidence="2" id="KW-0732">Signal</keyword>
<keyword evidence="4" id="KW-1185">Reference proteome</keyword>
<feature type="signal peptide" evidence="2">
    <location>
        <begin position="1"/>
        <end position="18"/>
    </location>
</feature>
<feature type="chain" id="PRO_5002509994" evidence="2">
    <location>
        <begin position="19"/>
        <end position="357"/>
    </location>
</feature>
<organism evidence="3 4">
    <name type="scientific">Sandaracinus amylolyticus</name>
    <dbReference type="NCBI Taxonomy" id="927083"/>
    <lineage>
        <taxon>Bacteria</taxon>
        <taxon>Pseudomonadati</taxon>
        <taxon>Myxococcota</taxon>
        <taxon>Polyangia</taxon>
        <taxon>Polyangiales</taxon>
        <taxon>Sandaracinaceae</taxon>
        <taxon>Sandaracinus</taxon>
    </lineage>
</organism>
<dbReference type="STRING" id="927083.DB32_004398"/>
<gene>
    <name evidence="3" type="ORF">DB32_004398</name>
</gene>
<keyword evidence="1" id="KW-1133">Transmembrane helix</keyword>
<name>A0A0F6SFN4_9BACT</name>
<dbReference type="Pfam" id="PF13795">
    <property type="entry name" value="HupE_UreJ_2"/>
    <property type="match status" value="1"/>
</dbReference>
<accession>A0A0F6SFN4</accession>
<evidence type="ECO:0000313" key="4">
    <source>
        <dbReference type="Proteomes" id="UP000034883"/>
    </source>
</evidence>
<proteinExistence type="predicted"/>
<evidence type="ECO:0000313" key="3">
    <source>
        <dbReference type="EMBL" id="AKF07249.1"/>
    </source>
</evidence>
<reference evidence="3 4" key="1">
    <citation type="submission" date="2015-03" db="EMBL/GenBank/DDBJ databases">
        <title>Genome assembly of Sandaracinus amylolyticus DSM 53668.</title>
        <authorList>
            <person name="Sharma G."/>
            <person name="Subramanian S."/>
        </authorList>
    </citation>
    <scope>NUCLEOTIDE SEQUENCE [LARGE SCALE GENOMIC DNA]</scope>
    <source>
        <strain evidence="3 4">DSM 53668</strain>
    </source>
</reference>
<protein>
    <submittedName>
        <fullName evidence="3">Membrane protein</fullName>
    </submittedName>
</protein>
<evidence type="ECO:0000256" key="1">
    <source>
        <dbReference type="SAM" id="Phobius"/>
    </source>
</evidence>
<feature type="transmembrane region" description="Helical" evidence="1">
    <location>
        <begin position="296"/>
        <end position="321"/>
    </location>
</feature>
<dbReference type="Proteomes" id="UP000034883">
    <property type="component" value="Chromosome"/>
</dbReference>
<dbReference type="EMBL" id="CP011125">
    <property type="protein sequence ID" value="AKF07249.1"/>
    <property type="molecule type" value="Genomic_DNA"/>
</dbReference>
<dbReference type="InterPro" id="IPR032809">
    <property type="entry name" value="Put_HupE_UreJ"/>
</dbReference>
<sequence length="357" mass="37414">MWRVVVLGILACASTAHAHRGSAKYVVVERTSEGASIDVELEVVDAAMELGLGEDAPASAVLARGDDLGALLARGITIGDGTSACSAHAGAPSEVEGEDGPPRLSLSIDYACPPGDLVLRDDTIFPTDAQHEAFVRIRFADDSDARVLRAGRQEVALGEPPSIPSLLGRFLVEGVLHLVTGYDHLLFLLSLVLTAGGLARREGMRVALRDVAIVVTAFTLGHSVTLIAAALGVIVLPSRLVESVIAGSIAVVALLNVWRPDERRSMPWLALGFGLVHGFGFSGVLAELGLPAQARVLSLLAFNVGIELAQLAFVAVMLAPLAWLAGKPGYRTWIVRGGSIAIALLALVWLVERATAP</sequence>
<feature type="transmembrane region" description="Helical" evidence="1">
    <location>
        <begin position="240"/>
        <end position="258"/>
    </location>
</feature>
<feature type="transmembrane region" description="Helical" evidence="1">
    <location>
        <begin position="333"/>
        <end position="351"/>
    </location>
</feature>
<dbReference type="KEGG" id="samy:DB32_004398"/>
<feature type="transmembrane region" description="Helical" evidence="1">
    <location>
        <begin position="211"/>
        <end position="234"/>
    </location>
</feature>